<evidence type="ECO:0000313" key="2">
    <source>
        <dbReference type="EMBL" id="RKU45183.1"/>
    </source>
</evidence>
<reference evidence="2 3" key="1">
    <citation type="submission" date="2018-08" db="EMBL/GenBank/DDBJ databases">
        <title>Draft genome of the lignicolous fungus Coniochaeta pulveracea.</title>
        <authorList>
            <person name="Borstlap C.J."/>
            <person name="De Witt R.N."/>
            <person name="Botha A."/>
            <person name="Volschenk H."/>
        </authorList>
    </citation>
    <scope>NUCLEOTIDE SEQUENCE [LARGE SCALE GENOMIC DNA]</scope>
    <source>
        <strain evidence="2 3">CAB683</strain>
    </source>
</reference>
<keyword evidence="3" id="KW-1185">Reference proteome</keyword>
<evidence type="ECO:0000313" key="3">
    <source>
        <dbReference type="Proteomes" id="UP000275385"/>
    </source>
</evidence>
<organism evidence="2 3">
    <name type="scientific">Coniochaeta pulveracea</name>
    <dbReference type="NCBI Taxonomy" id="177199"/>
    <lineage>
        <taxon>Eukaryota</taxon>
        <taxon>Fungi</taxon>
        <taxon>Dikarya</taxon>
        <taxon>Ascomycota</taxon>
        <taxon>Pezizomycotina</taxon>
        <taxon>Sordariomycetes</taxon>
        <taxon>Sordariomycetidae</taxon>
        <taxon>Coniochaetales</taxon>
        <taxon>Coniochaetaceae</taxon>
        <taxon>Coniochaeta</taxon>
    </lineage>
</organism>
<protein>
    <submittedName>
        <fullName evidence="2">Uncharacterized protein</fullName>
    </submittedName>
</protein>
<sequence>MQVLGTNLSHCMHKATVGLNGMPYHDPCRGTQSAGFRSSVTILFGSCNAISLRVVRVLTLEAVNVPGSVTFLAAVASPDVVRCSNQFRDALPGRTVEGQVVCPPYRIGCPHYLGTVAQLYDYQVLSLYLSTVPPQAWWASDAVPHLTRSHTHPFRRRRTMASSRPPSFTPLSLETPAYTTTTSISPVPSPHSTYTTSPPFPTTHNRKTSSSTVTSTASDNSVAHENKKPALPRNVYTHCGRHTDQYLFGGKGLGDIWKAVTKKE</sequence>
<name>A0A420YBC9_9PEZI</name>
<dbReference type="OrthoDB" id="5244344at2759"/>
<evidence type="ECO:0000256" key="1">
    <source>
        <dbReference type="SAM" id="MobiDB-lite"/>
    </source>
</evidence>
<feature type="region of interest" description="Disordered" evidence="1">
    <location>
        <begin position="148"/>
        <end position="229"/>
    </location>
</feature>
<gene>
    <name evidence="2" type="ORF">DL546_007125</name>
</gene>
<comment type="caution">
    <text evidence="2">The sequence shown here is derived from an EMBL/GenBank/DDBJ whole genome shotgun (WGS) entry which is preliminary data.</text>
</comment>
<feature type="compositionally biased region" description="Low complexity" evidence="1">
    <location>
        <begin position="179"/>
        <end position="197"/>
    </location>
</feature>
<accession>A0A420YBC9</accession>
<feature type="compositionally biased region" description="Polar residues" evidence="1">
    <location>
        <begin position="160"/>
        <end position="172"/>
    </location>
</feature>
<feature type="compositionally biased region" description="Low complexity" evidence="1">
    <location>
        <begin position="208"/>
        <end position="221"/>
    </location>
</feature>
<dbReference type="AlphaFoldDB" id="A0A420YBC9"/>
<proteinExistence type="predicted"/>
<feature type="compositionally biased region" description="Basic residues" evidence="1">
    <location>
        <begin position="148"/>
        <end position="159"/>
    </location>
</feature>
<dbReference type="Proteomes" id="UP000275385">
    <property type="component" value="Unassembled WGS sequence"/>
</dbReference>
<dbReference type="EMBL" id="QVQW01000023">
    <property type="protein sequence ID" value="RKU45183.1"/>
    <property type="molecule type" value="Genomic_DNA"/>
</dbReference>